<gene>
    <name evidence="2" type="ORF">GCM10023091_05390</name>
</gene>
<accession>A0ABP8LMV7</accession>
<dbReference type="PIRSF" id="PIRSF014728">
    <property type="entry name" value="PqaA"/>
    <property type="match status" value="1"/>
</dbReference>
<dbReference type="PANTHER" id="PTHR31497">
    <property type="entry name" value="AUTOCRINE PROLIFERATION REPRESSOR PROTEIN A"/>
    <property type="match status" value="1"/>
</dbReference>
<dbReference type="EMBL" id="BAABEY010000002">
    <property type="protein sequence ID" value="GAA4432768.1"/>
    <property type="molecule type" value="Genomic_DNA"/>
</dbReference>
<evidence type="ECO:0000313" key="2">
    <source>
        <dbReference type="EMBL" id="GAA4432768.1"/>
    </source>
</evidence>
<protein>
    <submittedName>
        <fullName evidence="2">PhoPQ-activated pathogenicity-related family protein</fullName>
    </submittedName>
</protein>
<reference evidence="3" key="1">
    <citation type="journal article" date="2019" name="Int. J. Syst. Evol. Microbiol.">
        <title>The Global Catalogue of Microorganisms (GCM) 10K type strain sequencing project: providing services to taxonomists for standard genome sequencing and annotation.</title>
        <authorList>
            <consortium name="The Broad Institute Genomics Platform"/>
            <consortium name="The Broad Institute Genome Sequencing Center for Infectious Disease"/>
            <person name="Wu L."/>
            <person name="Ma J."/>
        </authorList>
    </citation>
    <scope>NUCLEOTIDE SEQUENCE [LARGE SCALE GENOMIC DNA]</scope>
    <source>
        <strain evidence="3">JCM 31920</strain>
    </source>
</reference>
<dbReference type="Pfam" id="PF10142">
    <property type="entry name" value="PhoPQ_related"/>
    <property type="match status" value="1"/>
</dbReference>
<dbReference type="RefSeq" id="WP_345026493.1">
    <property type="nucleotide sequence ID" value="NZ_BAABEY010000002.1"/>
</dbReference>
<dbReference type="Gene3D" id="3.40.50.1820">
    <property type="entry name" value="alpha/beta hydrolase"/>
    <property type="match status" value="1"/>
</dbReference>
<dbReference type="InterPro" id="IPR029058">
    <property type="entry name" value="AB_hydrolase_fold"/>
</dbReference>
<comment type="caution">
    <text evidence="2">The sequence shown here is derived from an EMBL/GenBank/DDBJ whole genome shotgun (WGS) entry which is preliminary data.</text>
</comment>
<keyword evidence="3" id="KW-1185">Reference proteome</keyword>
<dbReference type="PANTHER" id="PTHR31497:SF0">
    <property type="entry name" value="AUTOCRINE PROLIFERATION REPRESSOR PROTEIN A"/>
    <property type="match status" value="1"/>
</dbReference>
<organism evidence="2 3">
    <name type="scientific">Ravibacter arvi</name>
    <dbReference type="NCBI Taxonomy" id="2051041"/>
    <lineage>
        <taxon>Bacteria</taxon>
        <taxon>Pseudomonadati</taxon>
        <taxon>Bacteroidota</taxon>
        <taxon>Cytophagia</taxon>
        <taxon>Cytophagales</taxon>
        <taxon>Spirosomataceae</taxon>
        <taxon>Ravibacter</taxon>
    </lineage>
</organism>
<dbReference type="Proteomes" id="UP001501508">
    <property type="component" value="Unassembled WGS sequence"/>
</dbReference>
<proteinExistence type="predicted"/>
<feature type="signal peptide" evidence="1">
    <location>
        <begin position="1"/>
        <end position="23"/>
    </location>
</feature>
<feature type="chain" id="PRO_5046415036" evidence="1">
    <location>
        <begin position="24"/>
        <end position="452"/>
    </location>
</feature>
<dbReference type="SUPFAM" id="SSF53474">
    <property type="entry name" value="alpha/beta-Hydrolases"/>
    <property type="match status" value="1"/>
</dbReference>
<dbReference type="InterPro" id="IPR009199">
    <property type="entry name" value="PhoPQ-act_pathogen-rel_PqaA"/>
</dbReference>
<sequence>MFIKRKLLVVALLLNLATLVVSAQVTPETALDSYINNGDKTYQWEEKESFSENGLNVNQILLTSQTWQGIVWKHQLTVITPEKRTYDGALLFVTGGSVKNGDPNWSTKTNDGLLRGLMRLAYENEATVALIKQVPNQPLYDDLREDALISYTLHKFKQDNNFSWPLLFPMVKSAVRGMDAVQEFSRKKYQHNISRFTVSGASKRGWTSWLTGAIKDARVEAIGPMVIDILNMPASLDYQIKTWGDYSVEINDYVKLGIPQSHSTPGGKAITTMVDPYSYKERLTVPKMIFMGTNDPYWVVDNIKNYYRDIPGKNLLHYVPNAGHDLAGGEQAIQALGGFWAHTLRKKDYPECSWDLKTKKKTAYLNVTSTRDKLLGVTLWSADSKDKDFRDDKWAGVPVGLSRKPVVKIRQSLPASGYRAFYADLKYQAPNGQNYTTSTRVFVADPNEVFVD</sequence>
<keyword evidence="1" id="KW-0732">Signal</keyword>
<name>A0ABP8LMV7_9BACT</name>
<evidence type="ECO:0000256" key="1">
    <source>
        <dbReference type="SAM" id="SignalP"/>
    </source>
</evidence>
<evidence type="ECO:0000313" key="3">
    <source>
        <dbReference type="Proteomes" id="UP001501508"/>
    </source>
</evidence>